<evidence type="ECO:0000256" key="1">
    <source>
        <dbReference type="ARBA" id="ARBA00006484"/>
    </source>
</evidence>
<evidence type="ECO:0000256" key="2">
    <source>
        <dbReference type="ARBA" id="ARBA00022857"/>
    </source>
</evidence>
<reference evidence="5" key="3">
    <citation type="journal article" date="2022" name="bioRxiv">
        <title>A global pangenome for the wheat fungal pathogen Pyrenophora tritici-repentis and prediction of effector protein structural homology.</title>
        <authorList>
            <person name="Moolhuijzen P."/>
            <person name="See P.T."/>
            <person name="Shi G."/>
            <person name="Powell H.R."/>
            <person name="Cockram J."/>
            <person name="Jorgensen L.N."/>
            <person name="Benslimane H."/>
            <person name="Strelkov S.E."/>
            <person name="Turner J."/>
            <person name="Liu Z."/>
            <person name="Moffat C.S."/>
        </authorList>
    </citation>
    <scope>NUCLEOTIDE SEQUENCE</scope>
    <source>
        <strain evidence="5">86-124</strain>
    </source>
</reference>
<organism evidence="4 6">
    <name type="scientific">Pyrenophora tritici-repentis</name>
    <dbReference type="NCBI Taxonomy" id="45151"/>
    <lineage>
        <taxon>Eukaryota</taxon>
        <taxon>Fungi</taxon>
        <taxon>Dikarya</taxon>
        <taxon>Ascomycota</taxon>
        <taxon>Pezizomycotina</taxon>
        <taxon>Dothideomycetes</taxon>
        <taxon>Pleosporomycetidae</taxon>
        <taxon>Pleosporales</taxon>
        <taxon>Pleosporineae</taxon>
        <taxon>Pleosporaceae</taxon>
        <taxon>Pyrenophora</taxon>
    </lineage>
</organism>
<evidence type="ECO:0000256" key="3">
    <source>
        <dbReference type="ARBA" id="ARBA00023002"/>
    </source>
</evidence>
<sequence>MSSARYSSMLAKCRVLVLGGSSGIGFSVAEHALSLGAIVTISSSRQAKLDKALERLRASVPESSASVDGIVCDLSDLDSMRPNLEQLLKSVTATQLLDHIVYTAGDGIKIRPVSELEVPEIQRMGHVRFFGPMLLGGLAKAYMKPSKASSITLTSGVNIQKPGKGWTAVAGYGGGTEGIAKGLAVDLAPIRVNTVSPGAVHTELFDGIPQDRLPAVLSSFRKSSLTDSVGTPEELSEAYIYLMRCSFASGSIVEVNGGSLLAGSDGASI</sequence>
<name>A0A2W1GJV2_9PLEO</name>
<dbReference type="GO" id="GO:0016491">
    <property type="term" value="F:oxidoreductase activity"/>
    <property type="evidence" value="ECO:0007669"/>
    <property type="project" value="UniProtKB-KW"/>
</dbReference>
<proteinExistence type="inferred from homology"/>
<dbReference type="Proteomes" id="UP000249757">
    <property type="component" value="Unassembled WGS sequence"/>
</dbReference>
<dbReference type="SUPFAM" id="SSF51735">
    <property type="entry name" value="NAD(P)-binding Rossmann-fold domains"/>
    <property type="match status" value="1"/>
</dbReference>
<dbReference type="InterPro" id="IPR036291">
    <property type="entry name" value="NAD(P)-bd_dom_sf"/>
</dbReference>
<dbReference type="PANTHER" id="PTHR43477:SF1">
    <property type="entry name" value="DIHYDROANTICAPSIN 7-DEHYDROGENASE"/>
    <property type="match status" value="1"/>
</dbReference>
<reference evidence="4" key="1">
    <citation type="journal article" date="2018" name="BMC Genomics">
        <title>Comparative genomics of the wheat fungal pathogen Pyrenophora tritici-repentis reveals chromosomal variations and genome plasticity.</title>
        <authorList>
            <person name="Moolhuijzen P."/>
            <person name="See P.T."/>
            <person name="Hane J.K."/>
            <person name="Shi G."/>
            <person name="Liu Z."/>
            <person name="Oliver R.P."/>
            <person name="Moffat C.S."/>
        </authorList>
    </citation>
    <scope>NUCLEOTIDE SEQUENCE [LARGE SCALE GENOMIC DNA]</scope>
    <source>
        <strain evidence="4">M4</strain>
    </source>
</reference>
<protein>
    <submittedName>
        <fullName evidence="4">FabG, Dehydrogenase with different specificities (Related to short-chain alcohol dehydrogenase)</fullName>
    </submittedName>
    <submittedName>
        <fullName evidence="5">Short chain dehydrogenase</fullName>
    </submittedName>
</protein>
<dbReference type="PANTHER" id="PTHR43477">
    <property type="entry name" value="DIHYDROANTICAPSIN 7-DEHYDROGENASE"/>
    <property type="match status" value="1"/>
</dbReference>
<comment type="similarity">
    <text evidence="1">Belongs to the short-chain dehydrogenases/reductases (SDR) family.</text>
</comment>
<evidence type="ECO:0000313" key="7">
    <source>
        <dbReference type="Proteomes" id="UP000249757"/>
    </source>
</evidence>
<dbReference type="AlphaFoldDB" id="A0A2W1GJV2"/>
<dbReference type="OMA" id="GAVHTEM"/>
<evidence type="ECO:0000313" key="5">
    <source>
        <dbReference type="EMBL" id="KAI1514183.1"/>
    </source>
</evidence>
<dbReference type="InterPro" id="IPR002347">
    <property type="entry name" value="SDR_fam"/>
</dbReference>
<dbReference type="Pfam" id="PF23441">
    <property type="entry name" value="SDR"/>
    <property type="match status" value="1"/>
</dbReference>
<dbReference type="Gene3D" id="3.40.50.720">
    <property type="entry name" value="NAD(P)-binding Rossmann-like Domain"/>
    <property type="match status" value="1"/>
</dbReference>
<dbReference type="EMBL" id="NQIK02000005">
    <property type="protein sequence ID" value="KAF7570928.1"/>
    <property type="molecule type" value="Genomic_DNA"/>
</dbReference>
<evidence type="ECO:0000313" key="4">
    <source>
        <dbReference type="EMBL" id="KAF7570928.1"/>
    </source>
</evidence>
<dbReference type="PRINTS" id="PR00081">
    <property type="entry name" value="GDHRDH"/>
</dbReference>
<comment type="caution">
    <text evidence="4">The sequence shown here is derived from an EMBL/GenBank/DDBJ whole genome shotgun (WGS) entry which is preliminary data.</text>
</comment>
<evidence type="ECO:0000313" key="6">
    <source>
        <dbReference type="Proteomes" id="UP000245464"/>
    </source>
</evidence>
<dbReference type="Proteomes" id="UP000245464">
    <property type="component" value="Chromosome 5"/>
</dbReference>
<dbReference type="EMBL" id="NRDI02000008">
    <property type="protein sequence ID" value="KAI1514183.1"/>
    <property type="molecule type" value="Genomic_DNA"/>
</dbReference>
<dbReference type="InterPro" id="IPR057571">
    <property type="entry name" value="SDR_PhqE-like"/>
</dbReference>
<dbReference type="CDD" id="cd05233">
    <property type="entry name" value="SDR_c"/>
    <property type="match status" value="1"/>
</dbReference>
<keyword evidence="3" id="KW-0560">Oxidoreductase</keyword>
<dbReference type="InterPro" id="IPR051122">
    <property type="entry name" value="SDR_DHRS6-like"/>
</dbReference>
<keyword evidence="2" id="KW-0521">NADP</keyword>
<gene>
    <name evidence="5" type="ORF">Ptr86124_006813</name>
    <name evidence="4" type="ORF">PtrM4_109300</name>
</gene>
<accession>A0A2W1GJV2</accession>
<reference evidence="7" key="4">
    <citation type="journal article" date="2022" name="Microb. Genom.">
        <title>A global pangenome for the wheat fungal pathogen Pyrenophora tritici-repentis and prediction of effector protein structural homology.</title>
        <authorList>
            <person name="Moolhuijzen P.M."/>
            <person name="See P.T."/>
            <person name="Shi G."/>
            <person name="Powell H.R."/>
            <person name="Cockram J."/>
            <person name="Jorgensen L.N."/>
            <person name="Benslimane H."/>
            <person name="Strelkov S.E."/>
            <person name="Turner J."/>
            <person name="Liu Z."/>
            <person name="Moffat C.S."/>
        </authorList>
    </citation>
    <scope>NUCLEOTIDE SEQUENCE [LARGE SCALE GENOMIC DNA]</scope>
</reference>
<dbReference type="OrthoDB" id="294295at2759"/>
<keyword evidence="7" id="KW-1185">Reference proteome</keyword>
<reference evidence="5" key="2">
    <citation type="submission" date="2021-05" db="EMBL/GenBank/DDBJ databases">
        <authorList>
            <person name="Moolhuijzen P.M."/>
            <person name="Moffat C.S."/>
        </authorList>
    </citation>
    <scope>NUCLEOTIDE SEQUENCE</scope>
    <source>
        <strain evidence="5">86-124</strain>
    </source>
</reference>